<proteinExistence type="inferred from homology"/>
<dbReference type="GO" id="GO:0008761">
    <property type="term" value="F:UDP-N-acetylglucosamine 2-epimerase activity"/>
    <property type="evidence" value="ECO:0007669"/>
    <property type="project" value="UniProtKB-EC"/>
</dbReference>
<gene>
    <name evidence="7" type="primary">wecB</name>
    <name evidence="7" type="ORF">ISP15_11375</name>
</gene>
<comment type="similarity">
    <text evidence="3 5">Belongs to the UDP-N-acetylglucosamine 2-epimerase family.</text>
</comment>
<dbReference type="PANTHER" id="PTHR43174:SF2">
    <property type="entry name" value="UDP-N-ACETYLGLUCOSAMINE 2-EPIMERASE"/>
    <property type="match status" value="1"/>
</dbReference>
<evidence type="ECO:0000256" key="4">
    <source>
        <dbReference type="ARBA" id="ARBA00038858"/>
    </source>
</evidence>
<dbReference type="EC" id="5.1.3.14" evidence="4"/>
<evidence type="ECO:0000256" key="3">
    <source>
        <dbReference type="ARBA" id="ARBA00038209"/>
    </source>
</evidence>
<dbReference type="InterPro" id="IPR029767">
    <property type="entry name" value="WecB-like"/>
</dbReference>
<dbReference type="InterPro" id="IPR003331">
    <property type="entry name" value="UDP_GlcNAc_Epimerase_2_dom"/>
</dbReference>
<keyword evidence="8" id="KW-1185">Reference proteome</keyword>
<dbReference type="EMBL" id="JADIKJ010000012">
    <property type="protein sequence ID" value="MFK2900937.1"/>
    <property type="molecule type" value="Genomic_DNA"/>
</dbReference>
<accession>A0ABW8JM57</accession>
<name>A0ABW8JM57_9GAMM</name>
<dbReference type="PANTHER" id="PTHR43174">
    <property type="entry name" value="UDP-N-ACETYLGLUCOSAMINE 2-EPIMERASE"/>
    <property type="match status" value="1"/>
</dbReference>
<evidence type="ECO:0000313" key="8">
    <source>
        <dbReference type="Proteomes" id="UP001620461"/>
    </source>
</evidence>
<comment type="caution">
    <text evidence="7">The sequence shown here is derived from an EMBL/GenBank/DDBJ whole genome shotgun (WGS) entry which is preliminary data.</text>
</comment>
<keyword evidence="1 5" id="KW-0413">Isomerase</keyword>
<evidence type="ECO:0000256" key="5">
    <source>
        <dbReference type="RuleBase" id="RU003513"/>
    </source>
</evidence>
<feature type="domain" description="UDP-N-acetylglucosamine 2-epimerase" evidence="6">
    <location>
        <begin position="22"/>
        <end position="361"/>
    </location>
</feature>
<evidence type="ECO:0000259" key="6">
    <source>
        <dbReference type="Pfam" id="PF02350"/>
    </source>
</evidence>
<dbReference type="Pfam" id="PF02350">
    <property type="entry name" value="Epimerase_2"/>
    <property type="match status" value="1"/>
</dbReference>
<evidence type="ECO:0000313" key="7">
    <source>
        <dbReference type="EMBL" id="MFK2900937.1"/>
    </source>
</evidence>
<dbReference type="Gene3D" id="3.40.50.2000">
    <property type="entry name" value="Glycogen Phosphorylase B"/>
    <property type="match status" value="2"/>
</dbReference>
<dbReference type="SUPFAM" id="SSF53756">
    <property type="entry name" value="UDP-Glycosyltransferase/glycogen phosphorylase"/>
    <property type="match status" value="1"/>
</dbReference>
<comment type="catalytic activity">
    <reaction evidence="2">
        <text>UDP-N-acetyl-alpha-D-glucosamine = UDP-N-acetyl-alpha-D-mannosamine</text>
        <dbReference type="Rhea" id="RHEA:17213"/>
        <dbReference type="ChEBI" id="CHEBI:57705"/>
        <dbReference type="ChEBI" id="CHEBI:68623"/>
        <dbReference type="EC" id="5.1.3.14"/>
    </reaction>
</comment>
<dbReference type="RefSeq" id="WP_404547460.1">
    <property type="nucleotide sequence ID" value="NZ_JADIKJ010000012.1"/>
</dbReference>
<protein>
    <recommendedName>
        <fullName evidence="4">UDP-N-acetylglucosamine 2-epimerase (non-hydrolyzing)</fullName>
        <ecNumber evidence="4">5.1.3.14</ecNumber>
    </recommendedName>
</protein>
<dbReference type="Proteomes" id="UP001620461">
    <property type="component" value="Unassembled WGS sequence"/>
</dbReference>
<sequence>MKHIVCIVGTRPEGIKMAPLIKALKCEPWARVTVLATAQHRHLLDQVLSLFDICPDVDLDIMRPNQTLPELTSRLISGLDEKFAELNPDVVLAQGDTTTVMAAAMVAFYRRVPFGHVEAGLRTHDLDNPFPEEMNRLVAGRLAKWHFVPTHRSRENLLREGIADTAIHVTGNTVIDALLEVAATNRTLDIPLDLDKRLILVTAHRRENFGEPFRAICRAILQLLDLYPDIEVMYPVHPNPNVQSVAHELLGTHSRVLLCDPLDYAPFVEAQKRAYLILTDSGGVQEEAPALGKPVLVLRTETERPEAVDEGVVRLVGTDEALIVAEASRLLDSQSAYGEMARGVSPYGDGQASERIVAVLRHELGAAR</sequence>
<reference evidence="7 8" key="1">
    <citation type="submission" date="2020-10" db="EMBL/GenBank/DDBJ databases">
        <title>Phylogeny of dyella-like bacteria.</title>
        <authorList>
            <person name="Fu J."/>
        </authorList>
    </citation>
    <scope>NUCLEOTIDE SEQUENCE [LARGE SCALE GENOMIC DNA]</scope>
    <source>
        <strain evidence="7 8">JP1</strain>
    </source>
</reference>
<dbReference type="CDD" id="cd03786">
    <property type="entry name" value="GTB_UDP-GlcNAc_2-Epimerase"/>
    <property type="match status" value="1"/>
</dbReference>
<dbReference type="NCBIfam" id="TIGR00236">
    <property type="entry name" value="wecB"/>
    <property type="match status" value="1"/>
</dbReference>
<evidence type="ECO:0000256" key="2">
    <source>
        <dbReference type="ARBA" id="ARBA00036080"/>
    </source>
</evidence>
<organism evidence="7 8">
    <name type="scientific">Dyella jejuensis</name>
    <dbReference type="NCBI Taxonomy" id="1432009"/>
    <lineage>
        <taxon>Bacteria</taxon>
        <taxon>Pseudomonadati</taxon>
        <taxon>Pseudomonadota</taxon>
        <taxon>Gammaproteobacteria</taxon>
        <taxon>Lysobacterales</taxon>
        <taxon>Rhodanobacteraceae</taxon>
        <taxon>Dyella</taxon>
    </lineage>
</organism>
<evidence type="ECO:0000256" key="1">
    <source>
        <dbReference type="ARBA" id="ARBA00023235"/>
    </source>
</evidence>